<name>A0A4U0XIF2_9PEZI</name>
<dbReference type="EMBL" id="NAJQ01000150">
    <property type="protein sequence ID" value="TKA76914.1"/>
    <property type="molecule type" value="Genomic_DNA"/>
</dbReference>
<dbReference type="AlphaFoldDB" id="A0A4U0XIF2"/>
<feature type="region of interest" description="Disordered" evidence="1">
    <location>
        <begin position="80"/>
        <end position="112"/>
    </location>
</feature>
<feature type="compositionally biased region" description="Polar residues" evidence="1">
    <location>
        <begin position="80"/>
        <end position="93"/>
    </location>
</feature>
<dbReference type="Proteomes" id="UP000309340">
    <property type="component" value="Unassembled WGS sequence"/>
</dbReference>
<reference evidence="2 3" key="1">
    <citation type="submission" date="2017-03" db="EMBL/GenBank/DDBJ databases">
        <title>Genomes of endolithic fungi from Antarctica.</title>
        <authorList>
            <person name="Coleine C."/>
            <person name="Masonjones S."/>
            <person name="Stajich J.E."/>
        </authorList>
    </citation>
    <scope>NUCLEOTIDE SEQUENCE [LARGE SCALE GENOMIC DNA]</scope>
    <source>
        <strain evidence="2 3">CCFEE 5184</strain>
    </source>
</reference>
<keyword evidence="3" id="KW-1185">Reference proteome</keyword>
<feature type="compositionally biased region" description="Acidic residues" evidence="1">
    <location>
        <begin position="1"/>
        <end position="12"/>
    </location>
</feature>
<protein>
    <submittedName>
        <fullName evidence="2">Uncharacterized protein</fullName>
    </submittedName>
</protein>
<feature type="non-terminal residue" evidence="2">
    <location>
        <position position="1"/>
    </location>
</feature>
<evidence type="ECO:0000313" key="2">
    <source>
        <dbReference type="EMBL" id="TKA76914.1"/>
    </source>
</evidence>
<evidence type="ECO:0000256" key="1">
    <source>
        <dbReference type="SAM" id="MobiDB-lite"/>
    </source>
</evidence>
<proteinExistence type="predicted"/>
<feature type="compositionally biased region" description="Acidic residues" evidence="1">
    <location>
        <begin position="25"/>
        <end position="50"/>
    </location>
</feature>
<feature type="compositionally biased region" description="Basic and acidic residues" evidence="1">
    <location>
        <begin position="100"/>
        <end position="112"/>
    </location>
</feature>
<comment type="caution">
    <text evidence="2">The sequence shown here is derived from an EMBL/GenBank/DDBJ whole genome shotgun (WGS) entry which is preliminary data.</text>
</comment>
<sequence>DDNDEDDNDEDITRDTLIGAVLDAANDEDDDEGSMDVDVKEEEESDEADSDVEIIETARPASAFTPFIQPPAKKPFKLTATNVGNGRPLSSTYGAAKGSGRADEKPKAPKQQ</sequence>
<gene>
    <name evidence="2" type="ORF">B0A55_03096</name>
</gene>
<feature type="region of interest" description="Disordered" evidence="1">
    <location>
        <begin position="1"/>
        <end position="50"/>
    </location>
</feature>
<organism evidence="2 3">
    <name type="scientific">Friedmanniomyces simplex</name>
    <dbReference type="NCBI Taxonomy" id="329884"/>
    <lineage>
        <taxon>Eukaryota</taxon>
        <taxon>Fungi</taxon>
        <taxon>Dikarya</taxon>
        <taxon>Ascomycota</taxon>
        <taxon>Pezizomycotina</taxon>
        <taxon>Dothideomycetes</taxon>
        <taxon>Dothideomycetidae</taxon>
        <taxon>Mycosphaerellales</taxon>
        <taxon>Teratosphaeriaceae</taxon>
        <taxon>Friedmanniomyces</taxon>
    </lineage>
</organism>
<evidence type="ECO:0000313" key="3">
    <source>
        <dbReference type="Proteomes" id="UP000309340"/>
    </source>
</evidence>
<accession>A0A4U0XIF2</accession>